<dbReference type="Gramene" id="PNW72751">
    <property type="protein sequence ID" value="PNW72751"/>
    <property type="gene ID" value="CHLRE_15g641050v5"/>
</dbReference>
<evidence type="ECO:0000313" key="3">
    <source>
        <dbReference type="Proteomes" id="UP000006906"/>
    </source>
</evidence>
<dbReference type="GO" id="GO:0001730">
    <property type="term" value="F:2'-5'-oligoadenylate synthetase activity"/>
    <property type="evidence" value="ECO:0000318"/>
    <property type="project" value="GO_Central"/>
</dbReference>
<dbReference type="SUPFAM" id="SSF81301">
    <property type="entry name" value="Nucleotidyltransferase"/>
    <property type="match status" value="1"/>
</dbReference>
<dbReference type="PANTHER" id="PTHR11258">
    <property type="entry name" value="2-5 OLIGOADENYLATE SYNTHETASE"/>
    <property type="match status" value="1"/>
</dbReference>
<dbReference type="GeneID" id="66056453"/>
<dbReference type="GO" id="GO:0003725">
    <property type="term" value="F:double-stranded RNA binding"/>
    <property type="evidence" value="ECO:0000318"/>
    <property type="project" value="GO_Central"/>
</dbReference>
<dbReference type="AlphaFoldDB" id="A0A2K3CWU6"/>
<dbReference type="GO" id="GO:0005829">
    <property type="term" value="C:cytosol"/>
    <property type="evidence" value="ECO:0000318"/>
    <property type="project" value="GO_Central"/>
</dbReference>
<proteinExistence type="predicted"/>
<dbReference type="KEGG" id="cre:CHLRE_15g641050v5"/>
<reference evidence="2 3" key="1">
    <citation type="journal article" date="2007" name="Science">
        <title>The Chlamydomonas genome reveals the evolution of key animal and plant functions.</title>
        <authorList>
            <person name="Merchant S.S."/>
            <person name="Prochnik S.E."/>
            <person name="Vallon O."/>
            <person name="Harris E.H."/>
            <person name="Karpowicz S.J."/>
            <person name="Witman G.B."/>
            <person name="Terry A."/>
            <person name="Salamov A."/>
            <person name="Fritz-Laylin L.K."/>
            <person name="Marechal-Drouard L."/>
            <person name="Marshall W.F."/>
            <person name="Qu L.H."/>
            <person name="Nelson D.R."/>
            <person name="Sanderfoot A.A."/>
            <person name="Spalding M.H."/>
            <person name="Kapitonov V.V."/>
            <person name="Ren Q."/>
            <person name="Ferris P."/>
            <person name="Lindquist E."/>
            <person name="Shapiro H."/>
            <person name="Lucas S.M."/>
            <person name="Grimwood J."/>
            <person name="Schmutz J."/>
            <person name="Cardol P."/>
            <person name="Cerutti H."/>
            <person name="Chanfreau G."/>
            <person name="Chen C.L."/>
            <person name="Cognat V."/>
            <person name="Croft M.T."/>
            <person name="Dent R."/>
            <person name="Dutcher S."/>
            <person name="Fernandez E."/>
            <person name="Fukuzawa H."/>
            <person name="Gonzalez-Ballester D."/>
            <person name="Gonzalez-Halphen D."/>
            <person name="Hallmann A."/>
            <person name="Hanikenne M."/>
            <person name="Hippler M."/>
            <person name="Inwood W."/>
            <person name="Jabbari K."/>
            <person name="Kalanon M."/>
            <person name="Kuras R."/>
            <person name="Lefebvre P.A."/>
            <person name="Lemaire S.D."/>
            <person name="Lobanov A.V."/>
            <person name="Lohr M."/>
            <person name="Manuell A."/>
            <person name="Meier I."/>
            <person name="Mets L."/>
            <person name="Mittag M."/>
            <person name="Mittelmeier T."/>
            <person name="Moroney J.V."/>
            <person name="Moseley J."/>
            <person name="Napoli C."/>
            <person name="Nedelcu A.M."/>
            <person name="Niyogi K."/>
            <person name="Novoselov S.V."/>
            <person name="Paulsen I.T."/>
            <person name="Pazour G."/>
            <person name="Purton S."/>
            <person name="Ral J.P."/>
            <person name="Riano-Pachon D.M."/>
            <person name="Riekhof W."/>
            <person name="Rymarquis L."/>
            <person name="Schroda M."/>
            <person name="Stern D."/>
            <person name="Umen J."/>
            <person name="Willows R."/>
            <person name="Wilson N."/>
            <person name="Zimmer S.L."/>
            <person name="Allmer J."/>
            <person name="Balk J."/>
            <person name="Bisova K."/>
            <person name="Chen C.J."/>
            <person name="Elias M."/>
            <person name="Gendler K."/>
            <person name="Hauser C."/>
            <person name="Lamb M.R."/>
            <person name="Ledford H."/>
            <person name="Long J.C."/>
            <person name="Minagawa J."/>
            <person name="Page M.D."/>
            <person name="Pan J."/>
            <person name="Pootakham W."/>
            <person name="Roje S."/>
            <person name="Rose A."/>
            <person name="Stahlberg E."/>
            <person name="Terauchi A.M."/>
            <person name="Yang P."/>
            <person name="Ball S."/>
            <person name="Bowler C."/>
            <person name="Dieckmann C.L."/>
            <person name="Gladyshev V.N."/>
            <person name="Green P."/>
            <person name="Jorgensen R."/>
            <person name="Mayfield S."/>
            <person name="Mueller-Roeber B."/>
            <person name="Rajamani S."/>
            <person name="Sayre R.T."/>
            <person name="Brokstein P."/>
            <person name="Dubchak I."/>
            <person name="Goodstein D."/>
            <person name="Hornick L."/>
            <person name="Huang Y.W."/>
            <person name="Jhaveri J."/>
            <person name="Luo Y."/>
            <person name="Martinez D."/>
            <person name="Ngau W.C."/>
            <person name="Otillar B."/>
            <person name="Poliakov A."/>
            <person name="Porter A."/>
            <person name="Szajkowski L."/>
            <person name="Werner G."/>
            <person name="Zhou K."/>
            <person name="Grigoriev I.V."/>
            <person name="Rokhsar D.S."/>
            <person name="Grossman A.R."/>
        </authorList>
    </citation>
    <scope>NUCLEOTIDE SEQUENCE [LARGE SCALE GENOMIC DNA]</scope>
    <source>
        <strain evidence="3">CC-503</strain>
    </source>
</reference>
<dbReference type="Proteomes" id="UP000006906">
    <property type="component" value="Chromosome 15"/>
</dbReference>
<sequence>MRASLLHPRQPAAAAPPPGSCNNLSLLSSSRAAGSSQGLSLRGGSSSRVLMNSSSSRAGCWVGLGRLFSSRVLPAERSPRLAVYGFAEREGRYNKRPRSVKARAAQQATFKMQQMLLLDDPRILKADTVSGKSQFAKGFNSIQQQFVKWAEEDYAARDAVNKINTTLQQVKGLKTSRIIKAGSVGRGTQVTRAHDVDLLVPVGGEWGGHDLSDLTTWKNEPLLENVRRAVKDELQRANPEWSVSIHNLAHYGRVLLVRLGDVEVDLLLIPDCVKASPPPSNTEWTRLQYLAVMGPVLAHPDTAVYDQVRERAASPAWIEFMATMPPYAQVKDVVCLVKGLYKLGGVAPAAADDDDRRIRSIALEVLVVAAHQRLRQRWEAEGRREYGGNTYKLDLFIEFLQLVVAAVRKREVVMVDAAGPWGCSPELGMRCRRNWEHDAIHIICPWDPTCNLERARKDRGPADWDALATMAEELLQLLQHRGVGTATKTKTTKNKNTKNTNTNTTFADFLRHSVVAAALDRATGGDGGGGSRAGGGNEGNEGGRGGWSLLRRIADGGGGGGGGRGWSF</sequence>
<feature type="region of interest" description="Disordered" evidence="1">
    <location>
        <begin position="521"/>
        <end position="549"/>
    </location>
</feature>
<evidence type="ECO:0000256" key="1">
    <source>
        <dbReference type="SAM" id="MobiDB-lite"/>
    </source>
</evidence>
<organism evidence="2 3">
    <name type="scientific">Chlamydomonas reinhardtii</name>
    <name type="common">Chlamydomonas smithii</name>
    <dbReference type="NCBI Taxonomy" id="3055"/>
    <lineage>
        <taxon>Eukaryota</taxon>
        <taxon>Viridiplantae</taxon>
        <taxon>Chlorophyta</taxon>
        <taxon>core chlorophytes</taxon>
        <taxon>Chlorophyceae</taxon>
        <taxon>CS clade</taxon>
        <taxon>Chlamydomonadales</taxon>
        <taxon>Chlamydomonadaceae</taxon>
        <taxon>Chlamydomonas</taxon>
    </lineage>
</organism>
<dbReference type="PANTHER" id="PTHR11258:SF11">
    <property type="entry name" value="C2H2-TYPE DOMAIN-CONTAINING PROTEIN"/>
    <property type="match status" value="1"/>
</dbReference>
<gene>
    <name evidence="2" type="ORF">CHLRE_15g641050v5</name>
</gene>
<evidence type="ECO:0000313" key="2">
    <source>
        <dbReference type="EMBL" id="PNW72751.1"/>
    </source>
</evidence>
<name>A0A2K3CWU6_CHLRE</name>
<protein>
    <submittedName>
        <fullName evidence="2">Uncharacterized protein</fullName>
    </submittedName>
</protein>
<dbReference type="EMBL" id="CM008976">
    <property type="protein sequence ID" value="PNW72751.1"/>
    <property type="molecule type" value="Genomic_DNA"/>
</dbReference>
<dbReference type="InParanoid" id="A0A2K3CWU6"/>
<dbReference type="InterPro" id="IPR043519">
    <property type="entry name" value="NT_sf"/>
</dbReference>
<dbReference type="RefSeq" id="XP_042916516.1">
    <property type="nucleotide sequence ID" value="XM_043070658.1"/>
</dbReference>
<dbReference type="OrthoDB" id="543305at2759"/>
<dbReference type="GO" id="GO:0016020">
    <property type="term" value="C:membrane"/>
    <property type="evidence" value="ECO:0000318"/>
    <property type="project" value="GO_Central"/>
</dbReference>
<dbReference type="GO" id="GO:0005654">
    <property type="term" value="C:nucleoplasm"/>
    <property type="evidence" value="ECO:0000318"/>
    <property type="project" value="GO_Central"/>
</dbReference>
<accession>A0A2K3CWU6</accession>
<dbReference type="Gene3D" id="3.30.460.10">
    <property type="entry name" value="Beta Polymerase, domain 2"/>
    <property type="match status" value="1"/>
</dbReference>
<feature type="compositionally biased region" description="Gly residues" evidence="1">
    <location>
        <begin position="524"/>
        <end position="546"/>
    </location>
</feature>
<keyword evidence="3" id="KW-1185">Reference proteome</keyword>
<dbReference type="Gene3D" id="1.10.1410.20">
    <property type="entry name" value="2'-5'-oligoadenylate synthetase 1, domain 2"/>
    <property type="match status" value="1"/>
</dbReference>